<dbReference type="EMBL" id="CAJVAX010000001">
    <property type="protein sequence ID" value="CAG7605077.1"/>
    <property type="molecule type" value="Genomic_DNA"/>
</dbReference>
<evidence type="ECO:0000313" key="2">
    <source>
        <dbReference type="EMBL" id="CAG7605077.1"/>
    </source>
</evidence>
<proteinExistence type="predicted"/>
<keyword evidence="3" id="KW-1185">Reference proteome</keyword>
<feature type="compositionally biased region" description="Basic and acidic residues" evidence="1">
    <location>
        <begin position="153"/>
        <end position="174"/>
    </location>
</feature>
<accession>A0A9W4GX60</accession>
<reference evidence="2" key="1">
    <citation type="submission" date="2021-06" db="EMBL/GenBank/DDBJ databases">
        <authorList>
            <person name="Arsene-Ploetze F."/>
        </authorList>
    </citation>
    <scope>NUCLEOTIDE SEQUENCE</scope>
    <source>
        <strain evidence="2">SBRY1</strain>
    </source>
</reference>
<evidence type="ECO:0000256" key="1">
    <source>
        <dbReference type="SAM" id="MobiDB-lite"/>
    </source>
</evidence>
<comment type="caution">
    <text evidence="2">The sequence shown here is derived from an EMBL/GenBank/DDBJ whole genome shotgun (WGS) entry which is preliminary data.</text>
</comment>
<name>A0A9W4GX60_9ACTN</name>
<organism evidence="2 3">
    <name type="scientific">Actinacidiphila bryophytorum</name>
    <dbReference type="NCBI Taxonomy" id="1436133"/>
    <lineage>
        <taxon>Bacteria</taxon>
        <taxon>Bacillati</taxon>
        <taxon>Actinomycetota</taxon>
        <taxon>Actinomycetes</taxon>
        <taxon>Kitasatosporales</taxon>
        <taxon>Streptomycetaceae</taxon>
        <taxon>Actinacidiphila</taxon>
    </lineage>
</organism>
<feature type="region of interest" description="Disordered" evidence="1">
    <location>
        <begin position="146"/>
        <end position="174"/>
    </location>
</feature>
<protein>
    <submittedName>
        <fullName evidence="2">Uncharacterized protein</fullName>
    </submittedName>
</protein>
<evidence type="ECO:0000313" key="3">
    <source>
        <dbReference type="Proteomes" id="UP001153328"/>
    </source>
</evidence>
<dbReference type="Proteomes" id="UP001153328">
    <property type="component" value="Unassembled WGS sequence"/>
</dbReference>
<dbReference type="AlphaFoldDB" id="A0A9W4GX60"/>
<gene>
    <name evidence="2" type="ORF">SBRY_10786</name>
</gene>
<sequence length="195" mass="21104">MCRGSPPGTAQHSWRFPVFLHGCTVTGPQVDRDTLTLTASAADPPSRCASRQSWNGAALLVQTDADRLVLGDGGVHLAGQCREHRPGEGVALRCPAVGGGRRNGHPQRIPDQPEDTAQHAAWHRLLQQDRARLVDGDPQILDFVEGEVQSGRETGRGRPQDRQIRPRRGQPDLDEVLRPGLACALGHPHLQGGTQ</sequence>